<name>A0ABQ0LT38_MYCCL</name>
<keyword evidence="3" id="KW-1185">Reference proteome</keyword>
<proteinExistence type="predicted"/>
<feature type="region of interest" description="Disordered" evidence="1">
    <location>
        <begin position="1"/>
        <end position="39"/>
    </location>
</feature>
<feature type="compositionally biased region" description="Polar residues" evidence="1">
    <location>
        <begin position="7"/>
        <end position="17"/>
    </location>
</feature>
<reference evidence="2" key="1">
    <citation type="submission" date="2014-09" db="EMBL/GenBank/DDBJ databases">
        <title>Genome sequence of the luminous mushroom Mycena chlorophos for searching fungal bioluminescence genes.</title>
        <authorList>
            <person name="Tanaka Y."/>
            <person name="Kasuga D."/>
            <person name="Oba Y."/>
            <person name="Hase S."/>
            <person name="Sato K."/>
            <person name="Oba Y."/>
            <person name="Sakakibara Y."/>
        </authorList>
    </citation>
    <scope>NUCLEOTIDE SEQUENCE</scope>
</reference>
<dbReference type="EMBL" id="DF848546">
    <property type="protein sequence ID" value="GAT54227.1"/>
    <property type="molecule type" value="Genomic_DNA"/>
</dbReference>
<evidence type="ECO:0000313" key="3">
    <source>
        <dbReference type="Proteomes" id="UP000815677"/>
    </source>
</evidence>
<protein>
    <submittedName>
        <fullName evidence="2">Uncharacterized protein</fullName>
    </submittedName>
</protein>
<evidence type="ECO:0000313" key="2">
    <source>
        <dbReference type="EMBL" id="GAT54227.1"/>
    </source>
</evidence>
<sequence length="506" mass="55922">SPALENTAWSSTPSSQDVGHAFEGPPLRATPSSGHLQHDEAPIATSNTTSSAAVAGLPSSHLPRLSASASVFVPSQPLLVPPLLVRPLPVRPLPVRPLPVPPTVPYSSRSELSTHRVFNNPVSSSALSLQDAFKISPSPLSGRLQREGNPMATAVADTTAADLSSWQNRRPSTLVISSVAGVYSMRGEFLAGATVWTKDLWPEETDTLGAVNHWSQIVAPSREQAPLAQWKQLLIDRCIDASIPELVLVDFFPYFQPEAEEPIYRYLAQIAATGYSETRLEEFKKDTNMLDLQVDRAHNKLRSAIRNEGDQFMYMYDNVLQLPSGAMNRSTQKPYTHPEAVLYTRSAILQLLHDCNFLWASRLDGPTMVFDRSRAHPALGAIIDHISRSEELREPWRFPGFFPSPGPAYGGLCGTLLMRSLLTLHDEIAPLDRVRFGTLYKSVEQEFKKQPVLQQLLLTTFAVPGRVGELNSSIRPQNSELMRDRGSFAPTMTTTWLVSITTFIFS</sequence>
<dbReference type="Proteomes" id="UP000815677">
    <property type="component" value="Unassembled WGS sequence"/>
</dbReference>
<accession>A0ABQ0LT38</accession>
<evidence type="ECO:0000256" key="1">
    <source>
        <dbReference type="SAM" id="MobiDB-lite"/>
    </source>
</evidence>
<organism evidence="2 3">
    <name type="scientific">Mycena chlorophos</name>
    <name type="common">Agaric fungus</name>
    <name type="synonym">Agaricus chlorophos</name>
    <dbReference type="NCBI Taxonomy" id="658473"/>
    <lineage>
        <taxon>Eukaryota</taxon>
        <taxon>Fungi</taxon>
        <taxon>Dikarya</taxon>
        <taxon>Basidiomycota</taxon>
        <taxon>Agaricomycotina</taxon>
        <taxon>Agaricomycetes</taxon>
        <taxon>Agaricomycetidae</taxon>
        <taxon>Agaricales</taxon>
        <taxon>Marasmiineae</taxon>
        <taxon>Mycenaceae</taxon>
        <taxon>Mycena</taxon>
    </lineage>
</organism>
<feature type="non-terminal residue" evidence="2">
    <location>
        <position position="1"/>
    </location>
</feature>
<gene>
    <name evidence="2" type="ORF">MCHLO_11098</name>
</gene>